<keyword evidence="3" id="KW-0963">Cytoplasm</keyword>
<evidence type="ECO:0000259" key="7">
    <source>
        <dbReference type="PROSITE" id="PS00028"/>
    </source>
</evidence>
<dbReference type="VEuPathDB" id="ToxoDB:cyc_02070"/>
<comment type="subunit">
    <text evidence="5">Associates with the 60S ribosomal subunit.</text>
</comment>
<dbReference type="SUPFAM" id="SSF109728">
    <property type="entry name" value="Hypothetical protein AF0491, middle domain"/>
    <property type="match status" value="1"/>
</dbReference>
<evidence type="ECO:0000313" key="8">
    <source>
        <dbReference type="EMBL" id="OEH78154.1"/>
    </source>
</evidence>
<feature type="compositionally biased region" description="Polar residues" evidence="6">
    <location>
        <begin position="274"/>
        <end position="294"/>
    </location>
</feature>
<dbReference type="Gene3D" id="1.10.10.900">
    <property type="entry name" value="SBDS protein C-terminal domain, subdomain 1"/>
    <property type="match status" value="1"/>
</dbReference>
<dbReference type="PROSITE" id="PS00028">
    <property type="entry name" value="ZINC_FINGER_C2H2_1"/>
    <property type="match status" value="1"/>
</dbReference>
<accession>A0A1D3D3Z6</accession>
<evidence type="ECO:0000256" key="1">
    <source>
        <dbReference type="ARBA" id="ARBA00004496"/>
    </source>
</evidence>
<dbReference type="Gene3D" id="3.30.1250.10">
    <property type="entry name" value="Ribosome maturation protein SBDS, N-terminal domain"/>
    <property type="match status" value="1"/>
</dbReference>
<dbReference type="Gene3D" id="3.30.70.240">
    <property type="match status" value="1"/>
</dbReference>
<proteinExistence type="inferred from homology"/>
<dbReference type="PANTHER" id="PTHR10927:SF1">
    <property type="entry name" value="RIBOSOME MATURATION PROTEIN SBDS"/>
    <property type="match status" value="1"/>
</dbReference>
<gene>
    <name evidence="8" type="ORF">cyc_02070</name>
</gene>
<organism evidence="8 9">
    <name type="scientific">Cyclospora cayetanensis</name>
    <dbReference type="NCBI Taxonomy" id="88456"/>
    <lineage>
        <taxon>Eukaryota</taxon>
        <taxon>Sar</taxon>
        <taxon>Alveolata</taxon>
        <taxon>Apicomplexa</taxon>
        <taxon>Conoidasida</taxon>
        <taxon>Coccidia</taxon>
        <taxon>Eucoccidiorida</taxon>
        <taxon>Eimeriorina</taxon>
        <taxon>Eimeriidae</taxon>
        <taxon>Cyclospora</taxon>
    </lineage>
</organism>
<dbReference type="InterPro" id="IPR039100">
    <property type="entry name" value="Sdo1/SBDS-like"/>
</dbReference>
<keyword evidence="9" id="KW-1185">Reference proteome</keyword>
<dbReference type="AlphaFoldDB" id="A0A1D3D3Z6"/>
<name>A0A1D3D3Z6_9EIME</name>
<evidence type="ECO:0000256" key="2">
    <source>
        <dbReference type="ARBA" id="ARBA00007433"/>
    </source>
</evidence>
<reference evidence="8 9" key="1">
    <citation type="journal article" date="2016" name="BMC Genomics">
        <title>Comparative genomics reveals Cyclospora cayetanensis possesses coccidia-like metabolism and invasion components but unique surface antigens.</title>
        <authorList>
            <person name="Liu S."/>
            <person name="Wang L."/>
            <person name="Zheng H."/>
            <person name="Xu Z."/>
            <person name="Roellig D.M."/>
            <person name="Li N."/>
            <person name="Frace M.A."/>
            <person name="Tang K."/>
            <person name="Arrowood M.J."/>
            <person name="Moss D.M."/>
            <person name="Zhang L."/>
            <person name="Feng Y."/>
            <person name="Xiao L."/>
        </authorList>
    </citation>
    <scope>NUCLEOTIDE SEQUENCE [LARGE SCALE GENOMIC DNA]</scope>
    <source>
        <strain evidence="8 9">CHN_HEN01</strain>
    </source>
</reference>
<dbReference type="SUPFAM" id="SSF89895">
    <property type="entry name" value="FYSH domain"/>
    <property type="match status" value="1"/>
</dbReference>
<evidence type="ECO:0000313" key="9">
    <source>
        <dbReference type="Proteomes" id="UP000095192"/>
    </source>
</evidence>
<sequence>MSLKQPVTQVLQIDAVFQNVSKGELARKAELLRYFGTDDRRTCILKILEKGELQVSELERRQQLESHFNDIVSLVIDLTYSAVTGLPLSRSAVSGALKDLGFAVRLQQPPKAQALHAALLLQHHNPGQIRRRLMRLKMQLPGAAAAAAASMLHYIVRECAGIIETQDPTVDVLLQRQQQDVSSAAAATEWLVVFLVPPGAYREVEEKVQEAGGSLSVVAWNCLHGTQKEQQLQLKMEQDQLQQQLDELRQQQAQLQQDLEVESQRRLQQHQEESTTTAFPEASPSASTAQQQEQRGPRCRVCGDMFKDVVELRVHCKSSRHATNLRRQADKLPPLADAEWNELQLDKHLMAGVPTEVRGF</sequence>
<dbReference type="GO" id="GO:0005737">
    <property type="term" value="C:cytoplasm"/>
    <property type="evidence" value="ECO:0007669"/>
    <property type="project" value="UniProtKB-SubCell"/>
</dbReference>
<dbReference type="InterPro" id="IPR036786">
    <property type="entry name" value="Ribosome_mat_SBDS_N_sf"/>
</dbReference>
<dbReference type="EMBL" id="JROU02000842">
    <property type="protein sequence ID" value="OEH78154.1"/>
    <property type="molecule type" value="Genomic_DNA"/>
</dbReference>
<dbReference type="VEuPathDB" id="ToxoDB:LOC34618971"/>
<dbReference type="InterPro" id="IPR019783">
    <property type="entry name" value="SDO1/SBDS_N"/>
</dbReference>
<dbReference type="GO" id="GO:0042254">
    <property type="term" value="P:ribosome biogenesis"/>
    <property type="evidence" value="ECO:0007669"/>
    <property type="project" value="UniProtKB-KW"/>
</dbReference>
<dbReference type="InParanoid" id="A0A1D3D3Z6"/>
<comment type="similarity">
    <text evidence="2">Belongs to the SDO1/SBDS family.</text>
</comment>
<dbReference type="PANTHER" id="PTHR10927">
    <property type="entry name" value="RIBOSOME MATURATION PROTEIN SBDS"/>
    <property type="match status" value="1"/>
</dbReference>
<dbReference type="Proteomes" id="UP000095192">
    <property type="component" value="Unassembled WGS sequence"/>
</dbReference>
<feature type="region of interest" description="Disordered" evidence="6">
    <location>
        <begin position="261"/>
        <end position="297"/>
    </location>
</feature>
<keyword evidence="4" id="KW-0690">Ribosome biogenesis</keyword>
<evidence type="ECO:0000256" key="4">
    <source>
        <dbReference type="ARBA" id="ARBA00022517"/>
    </source>
</evidence>
<evidence type="ECO:0000256" key="3">
    <source>
        <dbReference type="ARBA" id="ARBA00022490"/>
    </source>
</evidence>
<feature type="compositionally biased region" description="Basic and acidic residues" evidence="6">
    <location>
        <begin position="262"/>
        <end position="273"/>
    </location>
</feature>
<evidence type="ECO:0000256" key="6">
    <source>
        <dbReference type="SAM" id="MobiDB-lite"/>
    </source>
</evidence>
<comment type="subcellular location">
    <subcellularLocation>
        <location evidence="1">Cytoplasm</location>
    </subcellularLocation>
</comment>
<dbReference type="Pfam" id="PF01172">
    <property type="entry name" value="SBDS_N"/>
    <property type="match status" value="1"/>
</dbReference>
<comment type="caution">
    <text evidence="8">The sequence shown here is derived from an EMBL/GenBank/DDBJ whole genome shotgun (WGS) entry which is preliminary data.</text>
</comment>
<dbReference type="InterPro" id="IPR037188">
    <property type="entry name" value="Sdo1/SBDS_central_sf"/>
</dbReference>
<protein>
    <submittedName>
        <fullName evidence="8">Zinc finger (C2h2 type) domain-containing protein</fullName>
    </submittedName>
</protein>
<evidence type="ECO:0000256" key="5">
    <source>
        <dbReference type="ARBA" id="ARBA00049708"/>
    </source>
</evidence>
<feature type="domain" description="C2H2-type" evidence="7">
    <location>
        <begin position="299"/>
        <end position="321"/>
    </location>
</feature>
<dbReference type="InterPro" id="IPR013087">
    <property type="entry name" value="Znf_C2H2_type"/>
</dbReference>